<dbReference type="InterPro" id="IPR001173">
    <property type="entry name" value="Glyco_trans_2-like"/>
</dbReference>
<dbReference type="SUPFAM" id="SSF48452">
    <property type="entry name" value="TPR-like"/>
    <property type="match status" value="1"/>
</dbReference>
<gene>
    <name evidence="1" type="ORF">CACET_c02600</name>
</gene>
<dbReference type="Gene3D" id="3.90.550.10">
    <property type="entry name" value="Spore Coat Polysaccharide Biosynthesis Protein SpsA, Chain A"/>
    <property type="match status" value="1"/>
</dbReference>
<dbReference type="Gene3D" id="1.25.40.10">
    <property type="entry name" value="Tetratricopeptide repeat domain"/>
    <property type="match status" value="1"/>
</dbReference>
<dbReference type="RefSeq" id="WP_044826101.1">
    <property type="nucleotide sequence ID" value="NZ_CP009687.1"/>
</dbReference>
<evidence type="ECO:0000313" key="2">
    <source>
        <dbReference type="Proteomes" id="UP000035704"/>
    </source>
</evidence>
<proteinExistence type="predicted"/>
<dbReference type="Proteomes" id="UP000035704">
    <property type="component" value="Chromosome"/>
</dbReference>
<accession>A0A0D8I6W4</accession>
<dbReference type="PANTHER" id="PTHR43630">
    <property type="entry name" value="POLY-BETA-1,6-N-ACETYL-D-GLUCOSAMINE SYNTHASE"/>
    <property type="match status" value="1"/>
</dbReference>
<dbReference type="Pfam" id="PF00535">
    <property type="entry name" value="Glycos_transf_2"/>
    <property type="match status" value="1"/>
</dbReference>
<keyword evidence="1" id="KW-0808">Transferase</keyword>
<reference evidence="1 2" key="1">
    <citation type="submission" date="2014-10" db="EMBL/GenBank/DDBJ databases">
        <title>Genome sequence of Clostridium aceticum DSM 1496.</title>
        <authorList>
            <person name="Poehlein A."/>
            <person name="Schiel-Bengelsdorf B."/>
            <person name="Gottschalk G."/>
            <person name="Duerre P."/>
            <person name="Daniel R."/>
        </authorList>
    </citation>
    <scope>NUCLEOTIDE SEQUENCE [LARGE SCALE GENOMIC DNA]</scope>
    <source>
        <strain evidence="1 2">DSM 1496</strain>
    </source>
</reference>
<dbReference type="CDD" id="cd02511">
    <property type="entry name" value="Beta4Glucosyltransferase"/>
    <property type="match status" value="1"/>
</dbReference>
<name>A0A0D8I6W4_9CLOT</name>
<dbReference type="InterPro" id="IPR011990">
    <property type="entry name" value="TPR-like_helical_dom_sf"/>
</dbReference>
<dbReference type="PANTHER" id="PTHR43630:SF2">
    <property type="entry name" value="GLYCOSYLTRANSFERASE"/>
    <property type="match status" value="1"/>
</dbReference>
<dbReference type="KEGG" id="cace:CACET_c02600"/>
<dbReference type="AlphaFoldDB" id="A0A0D8I6W4"/>
<sequence length="710" mass="84760">MKLSIGMIVRNESKYLERCLNALKPIIENIESELIIVDTGSTDNTVEIAKRFTNKVFFYQWKDDFAEARNITIDKSRGEWYFYIDADEILENVESIIEFFNKSIYKKYKALAVQIKNLADDKGNIGSTFYSKRIVKKDNGVRFKSRIHEQLPSREPVYLSNSVFIHYGYINTDKELMHEKFKRNSCLIRKELENDPNNIYLLYHLSKTYNLHGENTEALQAIQKAYQTVKKANTYPLWICNLVVNMCIENGLFREAEKIAEESIQAQHQQTTSCLEIYFYLAQVQARLNKNGQAIESYKEYLRLLELYEENQLRVDYNEVFDLGGKLFVYEQIAVLYDGLLDFHNAMLFIKKTIDLFNEEEIESKQYLNKAFSYIVKLCIKYKEYDQIVASYIEIIDQMPENIKHEIENNFIVSLESSIKNSISHKKEIIKRFSRLNINTSYIFLNKLREKVQKSQNITEEDGLKIREFSFHEQIGIYGEFIYHLLRDLIDVTDIISKINEKEMNRYMEYIVYTFSDFSTVISNYFQKYKDKKDISYCVFSKAFKRAILIQGEIDDRIYFNLFNRYVKEGIFYLEKVYKENILEEENIYILKSYEEIFFMYMRKAFKYKETDEIQYLQYLRKALSSYDYMKKGIEFFLEEVKQEKIETSLENSRYDEFEKYKETVKKNIKILLETEKIAEAKVLIDEYLKIVPSDLEMLILKSEVQLQLI</sequence>
<evidence type="ECO:0000313" key="1">
    <source>
        <dbReference type="EMBL" id="AKL93776.1"/>
    </source>
</evidence>
<dbReference type="PATRIC" id="fig|84022.5.peg.2008"/>
<dbReference type="GO" id="GO:0016740">
    <property type="term" value="F:transferase activity"/>
    <property type="evidence" value="ECO:0007669"/>
    <property type="project" value="UniProtKB-KW"/>
</dbReference>
<protein>
    <submittedName>
        <fullName evidence="1">Glycosyl transferase family 2</fullName>
    </submittedName>
</protein>
<dbReference type="STRING" id="84022.CACET_c02600"/>
<dbReference type="OrthoDB" id="9815923at2"/>
<dbReference type="EMBL" id="CP009687">
    <property type="protein sequence ID" value="AKL93776.1"/>
    <property type="molecule type" value="Genomic_DNA"/>
</dbReference>
<organism evidence="1 2">
    <name type="scientific">Clostridium aceticum</name>
    <dbReference type="NCBI Taxonomy" id="84022"/>
    <lineage>
        <taxon>Bacteria</taxon>
        <taxon>Bacillati</taxon>
        <taxon>Bacillota</taxon>
        <taxon>Clostridia</taxon>
        <taxon>Eubacteriales</taxon>
        <taxon>Clostridiaceae</taxon>
        <taxon>Clostridium</taxon>
    </lineage>
</organism>
<dbReference type="InterPro" id="IPR029044">
    <property type="entry name" value="Nucleotide-diphossugar_trans"/>
</dbReference>
<keyword evidence="2" id="KW-1185">Reference proteome</keyword>
<dbReference type="SUPFAM" id="SSF53448">
    <property type="entry name" value="Nucleotide-diphospho-sugar transferases"/>
    <property type="match status" value="1"/>
</dbReference>